<accession>A0A420QRA2</accession>
<comment type="caution">
    <text evidence="1">The sequence shown here is derived from an EMBL/GenBank/DDBJ whole genome shotgun (WGS) entry which is preliminary data.</text>
</comment>
<proteinExistence type="predicted"/>
<name>A0A420QRA2_FUSOX</name>
<dbReference type="AlphaFoldDB" id="A0A420QRA2"/>
<reference evidence="1 2" key="1">
    <citation type="journal article" date="2018" name="Sci. Rep.">
        <title>Characterisation of pathogen-specific regions and novel effector candidates in Fusarium oxysporum f. sp. cepae.</title>
        <authorList>
            <person name="Armitage A.D."/>
            <person name="Taylor A."/>
            <person name="Sobczyk M.K."/>
            <person name="Baxter L."/>
            <person name="Greenfield B.P."/>
            <person name="Bates H.J."/>
            <person name="Wilson F."/>
            <person name="Jackson A.C."/>
            <person name="Ott S."/>
            <person name="Harrison R.J."/>
            <person name="Clarkson J.P."/>
        </authorList>
    </citation>
    <scope>NUCLEOTIDE SEQUENCE [LARGE SCALE GENOMIC DNA]</scope>
    <source>
        <strain evidence="1 2">Fo_A13</strain>
    </source>
</reference>
<dbReference type="Proteomes" id="UP000285084">
    <property type="component" value="Unassembled WGS sequence"/>
</dbReference>
<evidence type="ECO:0000313" key="2">
    <source>
        <dbReference type="Proteomes" id="UP000285084"/>
    </source>
</evidence>
<sequence>MPQLFLQSRAVTVSLAVLPALVSIVVLLRFSRNVSNHTSKIQGRIPPDDLAVDARDKRSIEPPQKPYSLPPELNSEDSEWVVAYERVVSQQIPTSALKLPVTIGTNIDIIEHPSPLMTAYSRATQLAFASTPQAFLMRLFTRDAQARRTFGSDWIQRLAFSRGDVVNGAYKVTYHGPGKVPGSERIELMIEAPPSYEGYVPRGLILSEVVFSDEHIVTFVNETWMWRRRDEVPTLVETPFGSWFHSLVASWLVINGVQSVMFGSLQRS</sequence>
<organism evidence="1 2">
    <name type="scientific">Fusarium oxysporum</name>
    <name type="common">Fusarium vascular wilt</name>
    <dbReference type="NCBI Taxonomy" id="5507"/>
    <lineage>
        <taxon>Eukaryota</taxon>
        <taxon>Fungi</taxon>
        <taxon>Dikarya</taxon>
        <taxon>Ascomycota</taxon>
        <taxon>Pezizomycotina</taxon>
        <taxon>Sordariomycetes</taxon>
        <taxon>Hypocreomycetidae</taxon>
        <taxon>Hypocreales</taxon>
        <taxon>Nectriaceae</taxon>
        <taxon>Fusarium</taxon>
        <taxon>Fusarium oxysporum species complex</taxon>
    </lineage>
</organism>
<gene>
    <name evidence="1" type="ORF">BFJ69_g17545</name>
</gene>
<dbReference type="OrthoDB" id="5599753at2759"/>
<protein>
    <submittedName>
        <fullName evidence="1">Uncharacterized protein</fullName>
    </submittedName>
</protein>
<evidence type="ECO:0000313" key="1">
    <source>
        <dbReference type="EMBL" id="RKK57272.1"/>
    </source>
</evidence>
<dbReference type="EMBL" id="MRCX01000875">
    <property type="protein sequence ID" value="RKK57272.1"/>
    <property type="molecule type" value="Genomic_DNA"/>
</dbReference>